<evidence type="ECO:0000256" key="5">
    <source>
        <dbReference type="ARBA" id="ARBA00023004"/>
    </source>
</evidence>
<evidence type="ECO:0000256" key="2">
    <source>
        <dbReference type="ARBA" id="ARBA00022617"/>
    </source>
</evidence>
<comment type="caution">
    <text evidence="9">The sequence shown here is derived from an EMBL/GenBank/DDBJ whole genome shotgun (WGS) entry which is preliminary data.</text>
</comment>
<feature type="transmembrane region" description="Helical" evidence="7">
    <location>
        <begin position="17"/>
        <end position="39"/>
    </location>
</feature>
<evidence type="ECO:0000259" key="8">
    <source>
        <dbReference type="PROSITE" id="PS51007"/>
    </source>
</evidence>
<organism evidence="9 10">
    <name type="scientific">Massilia niabensis</name>
    <dbReference type="NCBI Taxonomy" id="544910"/>
    <lineage>
        <taxon>Bacteria</taxon>
        <taxon>Pseudomonadati</taxon>
        <taxon>Pseudomonadota</taxon>
        <taxon>Betaproteobacteria</taxon>
        <taxon>Burkholderiales</taxon>
        <taxon>Oxalobacteraceae</taxon>
        <taxon>Telluria group</taxon>
        <taxon>Massilia</taxon>
    </lineage>
</organism>
<reference evidence="10" key="1">
    <citation type="journal article" date="2019" name="Int. J. Syst. Evol. Microbiol.">
        <title>The Global Catalogue of Microorganisms (GCM) 10K type strain sequencing project: providing services to taxonomists for standard genome sequencing and annotation.</title>
        <authorList>
            <consortium name="The Broad Institute Genomics Platform"/>
            <consortium name="The Broad Institute Genome Sequencing Center for Infectious Disease"/>
            <person name="Wu L."/>
            <person name="Ma J."/>
        </authorList>
    </citation>
    <scope>NUCLEOTIDE SEQUENCE [LARGE SCALE GENOMIC DNA]</scope>
    <source>
        <strain evidence="10">KACC 12649</strain>
    </source>
</reference>
<dbReference type="PANTHER" id="PTHR40942">
    <property type="match status" value="1"/>
</dbReference>
<keyword evidence="7" id="KW-1133">Transmembrane helix</keyword>
<keyword evidence="3 6" id="KW-0479">Metal-binding</keyword>
<name>A0ABW0L5Y0_9BURK</name>
<evidence type="ECO:0000256" key="4">
    <source>
        <dbReference type="ARBA" id="ARBA00022982"/>
    </source>
</evidence>
<dbReference type="Gene3D" id="1.10.760.10">
    <property type="entry name" value="Cytochrome c-like domain"/>
    <property type="match status" value="2"/>
</dbReference>
<dbReference type="PRINTS" id="PR00607">
    <property type="entry name" value="CYTCHROMECIE"/>
</dbReference>
<dbReference type="Pfam" id="PF13442">
    <property type="entry name" value="Cytochrome_CBB3"/>
    <property type="match status" value="2"/>
</dbReference>
<evidence type="ECO:0000313" key="10">
    <source>
        <dbReference type="Proteomes" id="UP001596050"/>
    </source>
</evidence>
<dbReference type="SUPFAM" id="SSF46626">
    <property type="entry name" value="Cytochrome c"/>
    <property type="match status" value="2"/>
</dbReference>
<evidence type="ECO:0000256" key="3">
    <source>
        <dbReference type="ARBA" id="ARBA00022723"/>
    </source>
</evidence>
<keyword evidence="7" id="KW-0472">Membrane</keyword>
<evidence type="ECO:0000256" key="6">
    <source>
        <dbReference type="PROSITE-ProRule" id="PRU00433"/>
    </source>
</evidence>
<keyword evidence="1" id="KW-0813">Transport</keyword>
<proteinExistence type="predicted"/>
<sequence length="313" mass="30855">MSDAHNEQSFIRTPKQLIGVVAGFFLVIVIGIILLVVFVTSDSLEGAGTNSNAPEAIAARMRPVAEEGFTLIDANAPKVLQAGGAVYTAVCAACHATGAAGAPKTGVAADWTARFAQGYDTLVKHAIEGIRAMPAKGGNPDLDNLEVERAVVYMANQSGAKFKEPAAPAAPAAAPAAGTEVAAAPAAVNAATASPVAGTPASATPTAPATSATPAAPAAAAPAAGPAVASADAGKALYNSACIACHGAGIAGAPKLADKANWAPRIQQGNAVLYEHAIKGYQGKAGVMPPKGGSSAPDADVKAAVDFMVASSR</sequence>
<dbReference type="InterPro" id="IPR009056">
    <property type="entry name" value="Cyt_c-like_dom"/>
</dbReference>
<dbReference type="PROSITE" id="PS51007">
    <property type="entry name" value="CYTC"/>
    <property type="match status" value="2"/>
</dbReference>
<keyword evidence="2 6" id="KW-0349">Heme</keyword>
<dbReference type="Proteomes" id="UP001596050">
    <property type="component" value="Unassembled WGS sequence"/>
</dbReference>
<accession>A0ABW0L5Y0</accession>
<evidence type="ECO:0000256" key="1">
    <source>
        <dbReference type="ARBA" id="ARBA00022448"/>
    </source>
</evidence>
<keyword evidence="7" id="KW-0812">Transmembrane</keyword>
<keyword evidence="4" id="KW-0249">Electron transport</keyword>
<dbReference type="PANTHER" id="PTHR40942:SF4">
    <property type="entry name" value="CYTOCHROME C5"/>
    <property type="match status" value="1"/>
</dbReference>
<protein>
    <submittedName>
        <fullName evidence="9">C-type cytochrome</fullName>
    </submittedName>
</protein>
<keyword evidence="5 6" id="KW-0408">Iron</keyword>
<gene>
    <name evidence="9" type="ORF">ACFPN5_10105</name>
</gene>
<dbReference type="EMBL" id="JBHSMU010000009">
    <property type="protein sequence ID" value="MFC5460161.1"/>
    <property type="molecule type" value="Genomic_DNA"/>
</dbReference>
<dbReference type="InterPro" id="IPR002323">
    <property type="entry name" value="Cyt_CIE"/>
</dbReference>
<feature type="domain" description="Cytochrome c" evidence="8">
    <location>
        <begin position="78"/>
        <end position="158"/>
    </location>
</feature>
<feature type="domain" description="Cytochrome c" evidence="8">
    <location>
        <begin position="229"/>
        <end position="312"/>
    </location>
</feature>
<evidence type="ECO:0000313" key="9">
    <source>
        <dbReference type="EMBL" id="MFC5460161.1"/>
    </source>
</evidence>
<dbReference type="InterPro" id="IPR036909">
    <property type="entry name" value="Cyt_c-like_dom_sf"/>
</dbReference>
<keyword evidence="10" id="KW-1185">Reference proteome</keyword>
<evidence type="ECO:0000256" key="7">
    <source>
        <dbReference type="SAM" id="Phobius"/>
    </source>
</evidence>
<dbReference type="RefSeq" id="WP_379782748.1">
    <property type="nucleotide sequence ID" value="NZ_JBHSMU010000009.1"/>
</dbReference>